<dbReference type="AlphaFoldDB" id="A0A212D434"/>
<proteinExistence type="predicted"/>
<dbReference type="OrthoDB" id="10254436at2759"/>
<keyword evidence="2" id="KW-1185">Reference proteome</keyword>
<comment type="caution">
    <text evidence="1">The sequence shown here is derived from an EMBL/GenBank/DDBJ whole genome shotgun (WGS) entry which is preliminary data.</text>
</comment>
<evidence type="ECO:0000313" key="1">
    <source>
        <dbReference type="EMBL" id="OWK13017.1"/>
    </source>
</evidence>
<dbReference type="Proteomes" id="UP000242450">
    <property type="component" value="Chromosome 8"/>
</dbReference>
<evidence type="ECO:0000313" key="2">
    <source>
        <dbReference type="Proteomes" id="UP000242450"/>
    </source>
</evidence>
<gene>
    <name evidence="1" type="ORF">Celaphus_00014994</name>
</gene>
<protein>
    <submittedName>
        <fullName evidence="1">Uncharacterized protein</fullName>
    </submittedName>
</protein>
<sequence length="75" mass="8256">MVREALVCSPDEEGNQTEGQLVSSMSIQVLNLTIFASHLAQKMVLLGETGKEKLLHYYKNIGLGFKTVKKAMEGT</sequence>
<accession>A0A212D434</accession>
<name>A0A212D434_CEREH</name>
<dbReference type="EMBL" id="MKHE01000008">
    <property type="protein sequence ID" value="OWK13017.1"/>
    <property type="molecule type" value="Genomic_DNA"/>
</dbReference>
<reference evidence="1 2" key="1">
    <citation type="journal article" date="2018" name="Mol. Genet. Genomics">
        <title>The red deer Cervus elaphus genome CerEla1.0: sequencing, annotating, genes, and chromosomes.</title>
        <authorList>
            <person name="Bana N.A."/>
            <person name="Nyiri A."/>
            <person name="Nagy J."/>
            <person name="Frank K."/>
            <person name="Nagy T."/>
            <person name="Steger V."/>
            <person name="Schiller M."/>
            <person name="Lakatos P."/>
            <person name="Sugar L."/>
            <person name="Horn P."/>
            <person name="Barta E."/>
            <person name="Orosz L."/>
        </authorList>
    </citation>
    <scope>NUCLEOTIDE SEQUENCE [LARGE SCALE GENOMIC DNA]</scope>
    <source>
        <strain evidence="1">Hungarian</strain>
    </source>
</reference>
<dbReference type="Gene3D" id="2.40.50.1000">
    <property type="match status" value="1"/>
</dbReference>
<organism evidence="1 2">
    <name type="scientific">Cervus elaphus hippelaphus</name>
    <name type="common">European red deer</name>
    <dbReference type="NCBI Taxonomy" id="46360"/>
    <lineage>
        <taxon>Eukaryota</taxon>
        <taxon>Metazoa</taxon>
        <taxon>Chordata</taxon>
        <taxon>Craniata</taxon>
        <taxon>Vertebrata</taxon>
        <taxon>Euteleostomi</taxon>
        <taxon>Mammalia</taxon>
        <taxon>Eutheria</taxon>
        <taxon>Laurasiatheria</taxon>
        <taxon>Artiodactyla</taxon>
        <taxon>Ruminantia</taxon>
        <taxon>Pecora</taxon>
        <taxon>Cervidae</taxon>
        <taxon>Cervinae</taxon>
        <taxon>Cervus</taxon>
    </lineage>
</organism>